<proteinExistence type="predicted"/>
<dbReference type="Proteomes" id="UP000262230">
    <property type="component" value="Segment"/>
</dbReference>
<keyword evidence="1" id="KW-1133">Transmembrane helix</keyword>
<keyword evidence="1" id="KW-0812">Transmembrane</keyword>
<evidence type="ECO:0000313" key="2">
    <source>
        <dbReference type="EMBL" id="AXQ63417.1"/>
    </source>
</evidence>
<reference evidence="2 3" key="1">
    <citation type="submission" date="2018-07" db="EMBL/GenBank/DDBJ databases">
        <authorList>
            <person name="Khadka D."/>
            <person name="Jones J."/>
            <person name="Carrillo K."/>
            <person name="Beckwith M.D."/>
            <person name="Griffiths E.C."/>
            <person name="LeFan V.M."/>
            <person name="Nayek S."/>
            <person name="Layton S.R."/>
            <person name="Kim T."/>
            <person name="Hughes L."/>
            <person name="Garlena R.A."/>
            <person name="Russell D.A."/>
            <person name="Pope W.H."/>
            <person name="Jacobs-Sera D."/>
            <person name="Hatfull G.F."/>
        </authorList>
    </citation>
    <scope>NUCLEOTIDE SEQUENCE [LARGE SCALE GENOMIC DNA]</scope>
</reference>
<dbReference type="GeneID" id="55611153"/>
<feature type="transmembrane region" description="Helical" evidence="1">
    <location>
        <begin position="113"/>
        <end position="132"/>
    </location>
</feature>
<dbReference type="EMBL" id="MH651172">
    <property type="protein sequence ID" value="AXQ63417.1"/>
    <property type="molecule type" value="Genomic_DNA"/>
</dbReference>
<keyword evidence="3" id="KW-1185">Reference proteome</keyword>
<feature type="transmembrane region" description="Helical" evidence="1">
    <location>
        <begin position="55"/>
        <end position="75"/>
    </location>
</feature>
<feature type="transmembrane region" description="Helical" evidence="1">
    <location>
        <begin position="21"/>
        <end position="39"/>
    </location>
</feature>
<dbReference type="RefSeq" id="YP_009840941.1">
    <property type="nucleotide sequence ID" value="NC_048728.1"/>
</dbReference>
<keyword evidence="1" id="KW-0472">Membrane</keyword>
<accession>A0A385DXI7</accession>
<dbReference type="KEGG" id="vg:55611153"/>
<evidence type="ECO:0000313" key="3">
    <source>
        <dbReference type="Proteomes" id="UP000262230"/>
    </source>
</evidence>
<protein>
    <submittedName>
        <fullName evidence="2">Uncharacterized protein</fullName>
    </submittedName>
</protein>
<feature type="transmembrane region" description="Helical" evidence="1">
    <location>
        <begin position="87"/>
        <end position="107"/>
    </location>
</feature>
<evidence type="ECO:0000256" key="1">
    <source>
        <dbReference type="SAM" id="Phobius"/>
    </source>
</evidence>
<name>A0A385DXI7_9CAUD</name>
<sequence length="143" mass="15681">MSRLVNLAKTAAERPTETIEGIIGTAVLLVGLWFVSPFYKASTSVSAQAWASGTIPQYIGAAQAIVGALLLYALVRKNWTRRQAVRRQTTFAIFVLYLFYGFSSTIILGMGRVSWIATFALALISGVAHLRLKWEEGEANARN</sequence>
<organism evidence="2 3">
    <name type="scientific">Streptomyces phage Comrade</name>
    <dbReference type="NCBI Taxonomy" id="2301714"/>
    <lineage>
        <taxon>Viruses</taxon>
        <taxon>Duplodnaviria</taxon>
        <taxon>Heunggongvirae</taxon>
        <taxon>Uroviricota</taxon>
        <taxon>Caudoviricetes</taxon>
        <taxon>Stanwilliamsviridae</taxon>
        <taxon>Loccivirinae</taxon>
        <taxon>Gilsonvirus</taxon>
        <taxon>Gilsonvirus comrade</taxon>
    </lineage>
</organism>
<gene>
    <name evidence="2" type="primary">175</name>
    <name evidence="2" type="ORF">SEA_COMRADE_175</name>
</gene>